<dbReference type="EMBL" id="PVBR01000023">
    <property type="protein sequence ID" value="PRD41177.1"/>
    <property type="molecule type" value="Genomic_DNA"/>
</dbReference>
<dbReference type="Proteomes" id="UP000239434">
    <property type="component" value="Unassembled WGS sequence"/>
</dbReference>
<accession>A0A2S9IKX0</accession>
<keyword evidence="3" id="KW-1185">Reference proteome</keyword>
<feature type="region of interest" description="Disordered" evidence="1">
    <location>
        <begin position="133"/>
        <end position="156"/>
    </location>
</feature>
<evidence type="ECO:0000313" key="2">
    <source>
        <dbReference type="EMBL" id="PRD41177.1"/>
    </source>
</evidence>
<protein>
    <submittedName>
        <fullName evidence="2">Uncharacterized protein</fullName>
    </submittedName>
</protein>
<reference evidence="2 3" key="1">
    <citation type="submission" date="2018-02" db="EMBL/GenBank/DDBJ databases">
        <title>The draft genome of Phyllobacterium sp. 1N-3.</title>
        <authorList>
            <person name="Liu L."/>
            <person name="Li L."/>
            <person name="Zhang X."/>
            <person name="Wang T."/>
            <person name="Liang L."/>
        </authorList>
    </citation>
    <scope>NUCLEOTIDE SEQUENCE [LARGE SCALE GENOMIC DNA]</scope>
    <source>
        <strain evidence="2 3">1N-3</strain>
    </source>
</reference>
<gene>
    <name evidence="2" type="ORF">C5748_22730</name>
</gene>
<proteinExistence type="predicted"/>
<comment type="caution">
    <text evidence="2">The sequence shown here is derived from an EMBL/GenBank/DDBJ whole genome shotgun (WGS) entry which is preliminary data.</text>
</comment>
<name>A0A2S9IKX0_9HYPH</name>
<dbReference type="AlphaFoldDB" id="A0A2S9IKX0"/>
<organism evidence="2 3">
    <name type="scientific">Phyllobacterium phragmitis</name>
    <dbReference type="NCBI Taxonomy" id="2670329"/>
    <lineage>
        <taxon>Bacteria</taxon>
        <taxon>Pseudomonadati</taxon>
        <taxon>Pseudomonadota</taxon>
        <taxon>Alphaproteobacteria</taxon>
        <taxon>Hyphomicrobiales</taxon>
        <taxon>Phyllobacteriaceae</taxon>
        <taxon>Phyllobacterium</taxon>
    </lineage>
</organism>
<evidence type="ECO:0000256" key="1">
    <source>
        <dbReference type="SAM" id="MobiDB-lite"/>
    </source>
</evidence>
<evidence type="ECO:0000313" key="3">
    <source>
        <dbReference type="Proteomes" id="UP000239434"/>
    </source>
</evidence>
<sequence length="156" mass="16614">MYQSVTANLHSSSIKAASLPLTKGCVAAASGLQFNGAGMIERCLQATEGVHQNGEGLIMQFRSKIANHTTSQRGKDVVTRGNGGNITGAFGKAGNDALGPMKQSREKRLSLNWVRLFKKSTSISLRLDGSVAAAPSQSEDEDDHFYLGQNAYRGTP</sequence>